<organism evidence="2 3">
    <name type="scientific">Micromonospora lutea</name>
    <dbReference type="NCBI Taxonomy" id="419825"/>
    <lineage>
        <taxon>Bacteria</taxon>
        <taxon>Bacillati</taxon>
        <taxon>Actinomycetota</taxon>
        <taxon>Actinomycetes</taxon>
        <taxon>Micromonosporales</taxon>
        <taxon>Micromonosporaceae</taxon>
        <taxon>Micromonospora</taxon>
    </lineage>
</organism>
<accession>A0ABQ4IP43</accession>
<feature type="compositionally biased region" description="Basic and acidic residues" evidence="1">
    <location>
        <begin position="63"/>
        <end position="72"/>
    </location>
</feature>
<proteinExistence type="predicted"/>
<name>A0ABQ4IP43_9ACTN</name>
<comment type="caution">
    <text evidence="2">The sequence shown here is derived from an EMBL/GenBank/DDBJ whole genome shotgun (WGS) entry which is preliminary data.</text>
</comment>
<keyword evidence="3" id="KW-1185">Reference proteome</keyword>
<gene>
    <name evidence="2" type="ORF">Vlu01_02340</name>
</gene>
<dbReference type="Proteomes" id="UP000643165">
    <property type="component" value="Unassembled WGS sequence"/>
</dbReference>
<evidence type="ECO:0000313" key="2">
    <source>
        <dbReference type="EMBL" id="GIJ19610.1"/>
    </source>
</evidence>
<evidence type="ECO:0000313" key="3">
    <source>
        <dbReference type="Proteomes" id="UP000643165"/>
    </source>
</evidence>
<evidence type="ECO:0000256" key="1">
    <source>
        <dbReference type="SAM" id="MobiDB-lite"/>
    </source>
</evidence>
<feature type="region of interest" description="Disordered" evidence="1">
    <location>
        <begin position="53"/>
        <end position="76"/>
    </location>
</feature>
<reference evidence="2 3" key="1">
    <citation type="submission" date="2021-01" db="EMBL/GenBank/DDBJ databases">
        <title>Whole genome shotgun sequence of Verrucosispora lutea NBRC 106530.</title>
        <authorList>
            <person name="Komaki H."/>
            <person name="Tamura T."/>
        </authorList>
    </citation>
    <scope>NUCLEOTIDE SEQUENCE [LARGE SCALE GENOMIC DNA]</scope>
    <source>
        <strain evidence="2 3">NBRC 106530</strain>
    </source>
</reference>
<protein>
    <submittedName>
        <fullName evidence="2">Uncharacterized protein</fullName>
    </submittedName>
</protein>
<dbReference type="EMBL" id="BOPB01000001">
    <property type="protein sequence ID" value="GIJ19610.1"/>
    <property type="molecule type" value="Genomic_DNA"/>
</dbReference>
<sequence length="125" mass="12962">MQRAGPAEVHQHRATVIADDAEPVQMVEQVGVVRVPEVGLRVGSQHSVVQVRGDGDQVLATDGGEHGGDRGVGEGVGQVPRAVTQVGTHDPGGWVLHRLQAVLLAQPTQAQLVHVGEQARQAGGG</sequence>